<dbReference type="SUPFAM" id="SSF55804">
    <property type="entry name" value="Phoshotransferase/anion transport protein"/>
    <property type="match status" value="1"/>
</dbReference>
<keyword evidence="4" id="KW-0804">Transcription</keyword>
<dbReference type="InterPro" id="IPR050661">
    <property type="entry name" value="BglG_antiterminators"/>
</dbReference>
<dbReference type="SUPFAM" id="SSF46785">
    <property type="entry name" value="Winged helix' DNA-binding domain"/>
    <property type="match status" value="2"/>
</dbReference>
<evidence type="ECO:0000259" key="7">
    <source>
        <dbReference type="PROSITE" id="PS51099"/>
    </source>
</evidence>
<dbReference type="Gene3D" id="1.10.1790.10">
    <property type="entry name" value="PRD domain"/>
    <property type="match status" value="2"/>
</dbReference>
<comment type="caution">
    <text evidence="9">The sequence shown here is derived from an EMBL/GenBank/DDBJ whole genome shotgun (WGS) entry which is preliminary data.</text>
</comment>
<dbReference type="InterPro" id="IPR036388">
    <property type="entry name" value="WH-like_DNA-bd_sf"/>
</dbReference>
<dbReference type="GO" id="GO:0006355">
    <property type="term" value="P:regulation of DNA-templated transcription"/>
    <property type="evidence" value="ECO:0007669"/>
    <property type="project" value="InterPro"/>
</dbReference>
<dbReference type="Gene3D" id="3.40.930.10">
    <property type="entry name" value="Mannitol-specific EII, Chain A"/>
    <property type="match status" value="1"/>
</dbReference>
<dbReference type="InterPro" id="IPR011608">
    <property type="entry name" value="PRD"/>
</dbReference>
<dbReference type="GO" id="GO:0009401">
    <property type="term" value="P:phosphoenolpyruvate-dependent sugar phosphotransferase system"/>
    <property type="evidence" value="ECO:0007669"/>
    <property type="project" value="InterPro"/>
</dbReference>
<keyword evidence="10" id="KW-1185">Reference proteome</keyword>
<evidence type="ECO:0000256" key="3">
    <source>
        <dbReference type="ARBA" id="ARBA00023015"/>
    </source>
</evidence>
<dbReference type="Pfam" id="PF00874">
    <property type="entry name" value="PRD"/>
    <property type="match status" value="2"/>
</dbReference>
<dbReference type="SUPFAM" id="SSF63520">
    <property type="entry name" value="PTS-regulatory domain, PRD"/>
    <property type="match status" value="2"/>
</dbReference>
<keyword evidence="3" id="KW-0805">Transcription regulation</keyword>
<evidence type="ECO:0000256" key="5">
    <source>
        <dbReference type="SAM" id="Coils"/>
    </source>
</evidence>
<dbReference type="PANTHER" id="PTHR30185">
    <property type="entry name" value="CRYPTIC BETA-GLUCOSIDE BGL OPERON ANTITERMINATOR"/>
    <property type="match status" value="1"/>
</dbReference>
<dbReference type="Pfam" id="PF00359">
    <property type="entry name" value="PTS_EIIA_2"/>
    <property type="match status" value="1"/>
</dbReference>
<gene>
    <name evidence="9" type="ORF">CIL05_01085</name>
</gene>
<dbReference type="Gene3D" id="3.40.50.2300">
    <property type="match status" value="1"/>
</dbReference>
<dbReference type="InterPro" id="IPR002178">
    <property type="entry name" value="PTS_EIIA_type-2_dom"/>
</dbReference>
<dbReference type="PANTHER" id="PTHR30185:SF18">
    <property type="entry name" value="TRANSCRIPTIONAL REGULATOR MTLR"/>
    <property type="match status" value="1"/>
</dbReference>
<evidence type="ECO:0000256" key="4">
    <source>
        <dbReference type="ARBA" id="ARBA00023163"/>
    </source>
</evidence>
<keyword evidence="2" id="KW-0677">Repeat</keyword>
<dbReference type="InterPro" id="IPR013011">
    <property type="entry name" value="PTS_EIIB_2"/>
</dbReference>
<evidence type="ECO:0000259" key="8">
    <source>
        <dbReference type="PROSITE" id="PS51372"/>
    </source>
</evidence>
<feature type="domain" description="PTS EIIB type-2" evidence="7">
    <location>
        <begin position="419"/>
        <end position="508"/>
    </location>
</feature>
<keyword evidence="5" id="KW-0175">Coiled coil</keyword>
<dbReference type="PROSITE" id="PS51094">
    <property type="entry name" value="PTS_EIIA_TYPE_2"/>
    <property type="match status" value="1"/>
</dbReference>
<dbReference type="GO" id="GO:0008982">
    <property type="term" value="F:protein-N(PI)-phosphohistidine-sugar phosphotransferase activity"/>
    <property type="evidence" value="ECO:0007669"/>
    <property type="project" value="InterPro"/>
</dbReference>
<protein>
    <submittedName>
        <fullName evidence="9">Transcriptional antiterminator</fullName>
    </submittedName>
</protein>
<dbReference type="AlphaFoldDB" id="A0A2A2IIR6"/>
<dbReference type="Proteomes" id="UP000218887">
    <property type="component" value="Unassembled WGS sequence"/>
</dbReference>
<dbReference type="EMBL" id="NPOA01000001">
    <property type="protein sequence ID" value="PAV31278.1"/>
    <property type="molecule type" value="Genomic_DNA"/>
</dbReference>
<feature type="domain" description="PTS EIIA type-2" evidence="6">
    <location>
        <begin position="542"/>
        <end position="689"/>
    </location>
</feature>
<dbReference type="PROSITE" id="PS51372">
    <property type="entry name" value="PRD_2"/>
    <property type="match status" value="2"/>
</dbReference>
<reference evidence="9 10" key="1">
    <citation type="submission" date="2017-08" db="EMBL/GenBank/DDBJ databases">
        <title>Virgibacillus indicus sp. nov. and Virgibacillus profoundi sp. nov, two moderately halophilic bacteria isolated from marine sediment by using the Microfluidic Streak Plate.</title>
        <authorList>
            <person name="Xu B."/>
            <person name="Hu B."/>
            <person name="Wang J."/>
            <person name="Zhu Y."/>
            <person name="Huang L."/>
            <person name="Du W."/>
            <person name="Huang Y."/>
        </authorList>
    </citation>
    <scope>NUCLEOTIDE SEQUENCE [LARGE SCALE GENOMIC DNA]</scope>
    <source>
        <strain evidence="9 10">IO3-P3-H5</strain>
    </source>
</reference>
<keyword evidence="1" id="KW-0808">Transferase</keyword>
<feature type="coiled-coil region" evidence="5">
    <location>
        <begin position="113"/>
        <end position="140"/>
    </location>
</feature>
<feature type="domain" description="PRD" evidence="8">
    <location>
        <begin position="311"/>
        <end position="416"/>
    </location>
</feature>
<dbReference type="InterPro" id="IPR036095">
    <property type="entry name" value="PTS_EIIB-like_sf"/>
</dbReference>
<dbReference type="InterPro" id="IPR036634">
    <property type="entry name" value="PRD_sf"/>
</dbReference>
<dbReference type="InterPro" id="IPR013196">
    <property type="entry name" value="HTH_11"/>
</dbReference>
<feature type="domain" description="PRD" evidence="8">
    <location>
        <begin position="201"/>
        <end position="306"/>
    </location>
</feature>
<name>A0A2A2IIR6_9BACI</name>
<evidence type="ECO:0000259" key="6">
    <source>
        <dbReference type="PROSITE" id="PS51094"/>
    </source>
</evidence>
<evidence type="ECO:0000313" key="10">
    <source>
        <dbReference type="Proteomes" id="UP000218887"/>
    </source>
</evidence>
<dbReference type="PROSITE" id="PS51099">
    <property type="entry name" value="PTS_EIIB_TYPE_2"/>
    <property type="match status" value="1"/>
</dbReference>
<evidence type="ECO:0000256" key="2">
    <source>
        <dbReference type="ARBA" id="ARBA00022737"/>
    </source>
</evidence>
<dbReference type="InterPro" id="IPR016152">
    <property type="entry name" value="PTrfase/Anion_transptr"/>
</dbReference>
<dbReference type="CDD" id="cd05568">
    <property type="entry name" value="PTS_IIB_bgl_like"/>
    <property type="match status" value="1"/>
</dbReference>
<sequence length="701" mass="79773">MYLPGRERKVIEFLLNAKEAITIKEIAKALGVSDRTIHRDIKSVEKLMADYNLKLKKKAGVGLQIIGDKRDKQKLERLLANVASSNFTSDERQAVILSTLFDTNEPIKLHALASELKVTVATISNDLDQMEEELADYQLQLIRKRGYGVKVEGDEGDKRAAISNLISKYVDPFDYISLLKESIQKKSQQQLNTISNRLLGLVNPENLNVIEKRVELVREELPHELADSAYIGLVVHLSLAIERLQKGDKITFDKVYMKQIQGTKEFEIASNMIKDLEVSLSMDIPDDEIGYITMHLMGAKLRINQHYLMEDSSLDIAYKARELIQYVSTQLDTDLSDDAPLLNDLVAHLKPTIYRLKQDMNIKNPLIEEITRDYSDLFYLIRKGVRDLFPDMEFPDDEIGYLVLHFAAILLTSEIRTDLHALVICSSGIGTAKILATRLMQRVPEIKQVDNKSMFDLEDIHTDSYDIIVSTISLTGFDGDYIHASPMLTQSEIHRIKKLIRQKRLNFKPEKSPVKSKQAKVHNDNFIPKLEAMQNYSKAILSLLNSFHMTQITEKKSLESILSMACNELKKGKWLTNSENVFKKLLKREQISGLGIPDTSLALYHTRSAGVYKPSFSIYSLSHPLTIKGMDGENMKMNTIVLMLAPEVTHQEVLEALSFLSSLIIQGQESIKLFESGNESHIKQFLSEQFQKFLQEKNIII</sequence>
<dbReference type="Gene3D" id="1.10.10.10">
    <property type="entry name" value="Winged helix-like DNA-binding domain superfamily/Winged helix DNA-binding domain"/>
    <property type="match status" value="2"/>
</dbReference>
<dbReference type="Pfam" id="PF08279">
    <property type="entry name" value="HTH_11"/>
    <property type="match status" value="2"/>
</dbReference>
<evidence type="ECO:0000256" key="1">
    <source>
        <dbReference type="ARBA" id="ARBA00022679"/>
    </source>
</evidence>
<organism evidence="9 10">
    <name type="scientific">Virgibacillus profundi</name>
    <dbReference type="NCBI Taxonomy" id="2024555"/>
    <lineage>
        <taxon>Bacteria</taxon>
        <taxon>Bacillati</taxon>
        <taxon>Bacillota</taxon>
        <taxon>Bacilli</taxon>
        <taxon>Bacillales</taxon>
        <taxon>Bacillaceae</taxon>
        <taxon>Virgibacillus</taxon>
    </lineage>
</organism>
<proteinExistence type="predicted"/>
<dbReference type="SUPFAM" id="SSF52794">
    <property type="entry name" value="PTS system IIB component-like"/>
    <property type="match status" value="1"/>
</dbReference>
<dbReference type="OrthoDB" id="9776005at2"/>
<dbReference type="InterPro" id="IPR036390">
    <property type="entry name" value="WH_DNA-bd_sf"/>
</dbReference>
<evidence type="ECO:0000313" key="9">
    <source>
        <dbReference type="EMBL" id="PAV31278.1"/>
    </source>
</evidence>
<accession>A0A2A2IIR6</accession>